<organism evidence="1 2">
    <name type="scientific">Hymenobacter saemangeumensis</name>
    <dbReference type="NCBI Taxonomy" id="1084522"/>
    <lineage>
        <taxon>Bacteria</taxon>
        <taxon>Pseudomonadati</taxon>
        <taxon>Bacteroidota</taxon>
        <taxon>Cytophagia</taxon>
        <taxon>Cytophagales</taxon>
        <taxon>Hymenobacteraceae</taxon>
        <taxon>Hymenobacter</taxon>
    </lineage>
</organism>
<gene>
    <name evidence="1" type="ORF">GCM10023185_26100</name>
</gene>
<dbReference type="PROSITE" id="PS51257">
    <property type="entry name" value="PROKAR_LIPOPROTEIN"/>
    <property type="match status" value="1"/>
</dbReference>
<dbReference type="Gene3D" id="2.60.120.260">
    <property type="entry name" value="Galactose-binding domain-like"/>
    <property type="match status" value="1"/>
</dbReference>
<dbReference type="EMBL" id="BAABGZ010000029">
    <property type="protein sequence ID" value="GAA4359475.1"/>
    <property type="molecule type" value="Genomic_DNA"/>
</dbReference>
<accession>A0ABP8IIY3</accession>
<proteinExistence type="predicted"/>
<dbReference type="Proteomes" id="UP001501153">
    <property type="component" value="Unassembled WGS sequence"/>
</dbReference>
<evidence type="ECO:0000313" key="2">
    <source>
        <dbReference type="Proteomes" id="UP001501153"/>
    </source>
</evidence>
<comment type="caution">
    <text evidence="1">The sequence shown here is derived from an EMBL/GenBank/DDBJ whole genome shotgun (WGS) entry which is preliminary data.</text>
</comment>
<keyword evidence="2" id="KW-1185">Reference proteome</keyword>
<evidence type="ECO:0000313" key="1">
    <source>
        <dbReference type="EMBL" id="GAA4359475.1"/>
    </source>
</evidence>
<name>A0ABP8IIY3_9BACT</name>
<reference evidence="2" key="1">
    <citation type="journal article" date="2019" name="Int. J. Syst. Evol. Microbiol.">
        <title>The Global Catalogue of Microorganisms (GCM) 10K type strain sequencing project: providing services to taxonomists for standard genome sequencing and annotation.</title>
        <authorList>
            <consortium name="The Broad Institute Genomics Platform"/>
            <consortium name="The Broad Institute Genome Sequencing Center for Infectious Disease"/>
            <person name="Wu L."/>
            <person name="Ma J."/>
        </authorList>
    </citation>
    <scope>NUCLEOTIDE SEQUENCE [LARGE SCALE GENOMIC DNA]</scope>
    <source>
        <strain evidence="2">JCM 17923</strain>
    </source>
</reference>
<protein>
    <recommendedName>
        <fullName evidence="3">CBM11 domain-containing protein</fullName>
    </recommendedName>
</protein>
<sequence>MRPIRNTLGVLPAVLLALTSCEPRDGRPDVQERPLLSLDFEQPARGMEVPAALTTAQAHSGKSSLRLDVAAHQNKAVYRTELGRLCAHRPRRFILGAWVWVPAFGDDASLVVSIDSAGKTPPAWQHTVYLSDIGPFGTWKHVRQAFDLPAQLSFKSQLTISFAGASPANGPAYADDLQLAELW</sequence>
<evidence type="ECO:0008006" key="3">
    <source>
        <dbReference type="Google" id="ProtNLM"/>
    </source>
</evidence>
<dbReference type="RefSeq" id="WP_345236503.1">
    <property type="nucleotide sequence ID" value="NZ_BAABGZ010000029.1"/>
</dbReference>